<name>A0A7J6Q299_PEROL</name>
<sequence>MTGHVTVNYEMYGVRRLNENANSQRRTIEAYQNTKSMSRIVVVAELTTMTGSVMRHSSAVDSTTSQRNRIVEQTVTPPCTQPLQYS</sequence>
<evidence type="ECO:0000313" key="2">
    <source>
        <dbReference type="Proteomes" id="UP000574390"/>
    </source>
</evidence>
<comment type="caution">
    <text evidence="1">The sequence shown here is derived from an EMBL/GenBank/DDBJ whole genome shotgun (WGS) entry which is preliminary data.</text>
</comment>
<dbReference type="AlphaFoldDB" id="A0A7J6Q299"/>
<dbReference type="EMBL" id="JABANM010032840">
    <property type="protein sequence ID" value="KAF4702262.1"/>
    <property type="molecule type" value="Genomic_DNA"/>
</dbReference>
<organism evidence="1 2">
    <name type="scientific">Perkinsus olseni</name>
    <name type="common">Perkinsus atlanticus</name>
    <dbReference type="NCBI Taxonomy" id="32597"/>
    <lineage>
        <taxon>Eukaryota</taxon>
        <taxon>Sar</taxon>
        <taxon>Alveolata</taxon>
        <taxon>Perkinsozoa</taxon>
        <taxon>Perkinsea</taxon>
        <taxon>Perkinsida</taxon>
        <taxon>Perkinsidae</taxon>
        <taxon>Perkinsus</taxon>
    </lineage>
</organism>
<dbReference type="Proteomes" id="UP000574390">
    <property type="component" value="Unassembled WGS sequence"/>
</dbReference>
<reference evidence="1 2" key="1">
    <citation type="submission" date="2020-04" db="EMBL/GenBank/DDBJ databases">
        <title>Perkinsus olseni comparative genomics.</title>
        <authorList>
            <person name="Bogema D.R."/>
        </authorList>
    </citation>
    <scope>NUCLEOTIDE SEQUENCE [LARGE SCALE GENOMIC DNA]</scope>
    <source>
        <strain evidence="1">ATCC PRA-205</strain>
    </source>
</reference>
<accession>A0A7J6Q299</accession>
<gene>
    <name evidence="1" type="ORF">FOZ62_029642</name>
</gene>
<protein>
    <submittedName>
        <fullName evidence="1">Uncharacterized protein</fullName>
    </submittedName>
</protein>
<evidence type="ECO:0000313" key="1">
    <source>
        <dbReference type="EMBL" id="KAF4702262.1"/>
    </source>
</evidence>
<proteinExistence type="predicted"/>